<dbReference type="EMBL" id="JAVFKM010000001">
    <property type="protein sequence ID" value="MEF3111975.1"/>
    <property type="molecule type" value="Genomic_DNA"/>
</dbReference>
<evidence type="ECO:0000313" key="3">
    <source>
        <dbReference type="EMBL" id="MEF3111975.1"/>
    </source>
</evidence>
<dbReference type="InterPro" id="IPR036291">
    <property type="entry name" value="NAD(P)-bd_dom_sf"/>
</dbReference>
<comment type="caution">
    <text evidence="3">The sequence shown here is derived from an EMBL/GenBank/DDBJ whole genome shotgun (WGS) entry which is preliminary data.</text>
</comment>
<evidence type="ECO:0000259" key="2">
    <source>
        <dbReference type="Pfam" id="PF02558"/>
    </source>
</evidence>
<proteinExistence type="predicted"/>
<reference evidence="3 4" key="1">
    <citation type="submission" date="2023-08" db="EMBL/GenBank/DDBJ databases">
        <authorList>
            <person name="Sharma P."/>
            <person name="Verma V."/>
            <person name="Mohan M.K."/>
            <person name="Dubey A.K."/>
        </authorList>
    </citation>
    <scope>NUCLEOTIDE SEQUENCE [LARGE SCALE GENOMIC DNA]</scope>
    <source>
        <strain evidence="3 4">ADP4</strain>
    </source>
</reference>
<feature type="region of interest" description="Disordered" evidence="1">
    <location>
        <begin position="245"/>
        <end position="265"/>
    </location>
</feature>
<evidence type="ECO:0000256" key="1">
    <source>
        <dbReference type="SAM" id="MobiDB-lite"/>
    </source>
</evidence>
<feature type="compositionally biased region" description="Gly residues" evidence="1">
    <location>
        <begin position="308"/>
        <end position="330"/>
    </location>
</feature>
<organism evidence="3 4">
    <name type="scientific">Streptomyces chrestomyceticus</name>
    <dbReference type="NCBI Taxonomy" id="68185"/>
    <lineage>
        <taxon>Bacteria</taxon>
        <taxon>Bacillati</taxon>
        <taxon>Actinomycetota</taxon>
        <taxon>Actinomycetes</taxon>
        <taxon>Kitasatosporales</taxon>
        <taxon>Streptomycetaceae</taxon>
        <taxon>Streptomyces</taxon>
    </lineage>
</organism>
<gene>
    <name evidence="3" type="ORF">RB636_01980</name>
</gene>
<dbReference type="RefSeq" id="WP_331785089.1">
    <property type="nucleotide sequence ID" value="NZ_JAVFKM010000001.1"/>
</dbReference>
<keyword evidence="4" id="KW-1185">Reference proteome</keyword>
<accession>A0ABU7WKE0</accession>
<name>A0ABU7WKE0_9ACTN</name>
<dbReference type="Proteomes" id="UP001348265">
    <property type="component" value="Unassembled WGS sequence"/>
</dbReference>
<dbReference type="Gene3D" id="3.40.50.720">
    <property type="entry name" value="NAD(P)-binding Rossmann-like Domain"/>
    <property type="match status" value="1"/>
</dbReference>
<dbReference type="Pfam" id="PF02558">
    <property type="entry name" value="ApbA"/>
    <property type="match status" value="1"/>
</dbReference>
<sequence length="330" mass="34759">MKLLVYGAGVCGSLFAARMHQAGHDVSLLARGERLTALRRHGVRLAEADGPAVERVPVPVVAHPDSGYDLITVFVRTHQVEAALASLAGVRGDVLFLLNWAAGPETLGAVLGHERVLLGFPMTGGTMDGDVVRHRKSSLVTRRVAMPIGEPDGRTTPRLERIVATFRTAGLNAKAEPRMDAWLRTHAAFEVPLGQAVHAAGGPAALADDPDAVRSMLHVVRQNLAALQTPPVPRAFTALRALPQGLPRGRAPALPEEPDSRAQRTQRLLARHDGRTQAAGRTARCRCVIPAFTQERGRVRGSAAGAGRPYGGSATAGGGRPAGRSAGAGR</sequence>
<dbReference type="SUPFAM" id="SSF51735">
    <property type="entry name" value="NAD(P)-binding Rossmann-fold domains"/>
    <property type="match status" value="1"/>
</dbReference>
<feature type="region of interest" description="Disordered" evidence="1">
    <location>
        <begin position="299"/>
        <end position="330"/>
    </location>
</feature>
<protein>
    <submittedName>
        <fullName evidence="3">2-dehydropantoate 2-reductase N-terminal domain-containing protein</fullName>
    </submittedName>
</protein>
<feature type="domain" description="Ketopantoate reductase N-terminal" evidence="2">
    <location>
        <begin position="4"/>
        <end position="136"/>
    </location>
</feature>
<evidence type="ECO:0000313" key="4">
    <source>
        <dbReference type="Proteomes" id="UP001348265"/>
    </source>
</evidence>
<dbReference type="InterPro" id="IPR013332">
    <property type="entry name" value="KPR_N"/>
</dbReference>